<proteinExistence type="predicted"/>
<dbReference type="GO" id="GO:1901135">
    <property type="term" value="P:carbohydrate derivative metabolic process"/>
    <property type="evidence" value="ECO:0007669"/>
    <property type="project" value="InterPro"/>
</dbReference>
<dbReference type="GO" id="GO:0003677">
    <property type="term" value="F:DNA binding"/>
    <property type="evidence" value="ECO:0007669"/>
    <property type="project" value="UniProtKB-KW"/>
</dbReference>
<dbReference type="PROSITE" id="PS51071">
    <property type="entry name" value="HTH_RPIR"/>
    <property type="match status" value="1"/>
</dbReference>
<keyword evidence="3" id="KW-0804">Transcription</keyword>
<dbReference type="PROSITE" id="PS51464">
    <property type="entry name" value="SIS"/>
    <property type="match status" value="1"/>
</dbReference>
<dbReference type="Gene3D" id="1.10.10.10">
    <property type="entry name" value="Winged helix-like DNA-binding domain superfamily/Winged helix DNA-binding domain"/>
    <property type="match status" value="1"/>
</dbReference>
<dbReference type="AlphaFoldDB" id="A0A3N1MDC4"/>
<evidence type="ECO:0000256" key="1">
    <source>
        <dbReference type="ARBA" id="ARBA00023015"/>
    </source>
</evidence>
<evidence type="ECO:0000259" key="4">
    <source>
        <dbReference type="PROSITE" id="PS51071"/>
    </source>
</evidence>
<dbReference type="Pfam" id="PF01380">
    <property type="entry name" value="SIS"/>
    <property type="match status" value="1"/>
</dbReference>
<feature type="domain" description="HTH rpiR-type" evidence="4">
    <location>
        <begin position="2"/>
        <end position="78"/>
    </location>
</feature>
<dbReference type="InterPro" id="IPR036388">
    <property type="entry name" value="WH-like_DNA-bd_sf"/>
</dbReference>
<dbReference type="Proteomes" id="UP000278222">
    <property type="component" value="Unassembled WGS sequence"/>
</dbReference>
<comment type="caution">
    <text evidence="6">The sequence shown here is derived from an EMBL/GenBank/DDBJ whole genome shotgun (WGS) entry which is preliminary data.</text>
</comment>
<feature type="domain" description="SIS" evidence="5">
    <location>
        <begin position="124"/>
        <end position="261"/>
    </location>
</feature>
<evidence type="ECO:0000259" key="5">
    <source>
        <dbReference type="PROSITE" id="PS51464"/>
    </source>
</evidence>
<dbReference type="GO" id="GO:0003700">
    <property type="term" value="F:DNA-binding transcription factor activity"/>
    <property type="evidence" value="ECO:0007669"/>
    <property type="project" value="InterPro"/>
</dbReference>
<keyword evidence="7" id="KW-1185">Reference proteome</keyword>
<gene>
    <name evidence="6" type="ORF">EDC65_0917</name>
</gene>
<evidence type="ECO:0000256" key="2">
    <source>
        <dbReference type="ARBA" id="ARBA00023125"/>
    </source>
</evidence>
<dbReference type="SUPFAM" id="SSF46689">
    <property type="entry name" value="Homeodomain-like"/>
    <property type="match status" value="1"/>
</dbReference>
<dbReference type="EMBL" id="RJKX01000011">
    <property type="protein sequence ID" value="ROQ01731.1"/>
    <property type="molecule type" value="Genomic_DNA"/>
</dbReference>
<keyword evidence="2" id="KW-0238">DNA-binding</keyword>
<dbReference type="PANTHER" id="PTHR30514:SF18">
    <property type="entry name" value="RPIR-FAMILY TRANSCRIPTIONAL REGULATOR"/>
    <property type="match status" value="1"/>
</dbReference>
<evidence type="ECO:0000313" key="7">
    <source>
        <dbReference type="Proteomes" id="UP000278222"/>
    </source>
</evidence>
<accession>A0A3N1MDC4</accession>
<dbReference type="Gene3D" id="3.40.50.10490">
    <property type="entry name" value="Glucose-6-phosphate isomerase like protein, domain 1"/>
    <property type="match status" value="1"/>
</dbReference>
<dbReference type="InterPro" id="IPR046348">
    <property type="entry name" value="SIS_dom_sf"/>
</dbReference>
<organism evidence="6 7">
    <name type="scientific">Stella humosa</name>
    <dbReference type="NCBI Taxonomy" id="94"/>
    <lineage>
        <taxon>Bacteria</taxon>
        <taxon>Pseudomonadati</taxon>
        <taxon>Pseudomonadota</taxon>
        <taxon>Alphaproteobacteria</taxon>
        <taxon>Rhodospirillales</taxon>
        <taxon>Stellaceae</taxon>
        <taxon>Stella</taxon>
    </lineage>
</organism>
<evidence type="ECO:0000313" key="6">
    <source>
        <dbReference type="EMBL" id="ROQ01731.1"/>
    </source>
</evidence>
<dbReference type="PANTHER" id="PTHR30514">
    <property type="entry name" value="GLUCOKINASE"/>
    <property type="match status" value="1"/>
</dbReference>
<dbReference type="RefSeq" id="WP_170216329.1">
    <property type="nucleotide sequence ID" value="NZ_AP019700.1"/>
</dbReference>
<sequence length="295" mass="31699">MAEVIERIQQMTGRLTGGARKVAELIVESPQEVALSTAARVAERLGISQSTVVRFATALGYDGYPALRRELQDLIRRNLEPAQRLNDFATGAHGQRPLHRSFQSDADNLAVTEQGVVARDFDAAVSLISAARTVYIFGLRSSFGIAHTLSYLLHQTLGTARLLDAGRGELPDQLMEIGPRDVLIAISFPRYTRQVIETMDLAAARKARLIAITDGPLSPLAARAEVVLKASCGGSGFANSNVAAVALVNALVAEVAVRNKPRAVKVLAQLEWTLRQGEVLEFGPDNAPDAGDPAR</sequence>
<dbReference type="CDD" id="cd05013">
    <property type="entry name" value="SIS_RpiR"/>
    <property type="match status" value="1"/>
</dbReference>
<reference evidence="6 7" key="1">
    <citation type="submission" date="2018-11" db="EMBL/GenBank/DDBJ databases">
        <title>Genomic Encyclopedia of Type Strains, Phase IV (KMG-IV): sequencing the most valuable type-strain genomes for metagenomic binning, comparative biology and taxonomic classification.</title>
        <authorList>
            <person name="Goeker M."/>
        </authorList>
    </citation>
    <scope>NUCLEOTIDE SEQUENCE [LARGE SCALE GENOMIC DNA]</scope>
    <source>
        <strain evidence="6 7">DSM 5900</strain>
    </source>
</reference>
<dbReference type="InterPro" id="IPR035472">
    <property type="entry name" value="RpiR-like_SIS"/>
</dbReference>
<dbReference type="InterPro" id="IPR047640">
    <property type="entry name" value="RpiR-like"/>
</dbReference>
<protein>
    <submittedName>
        <fullName evidence="6">RpiR family transcriptional regulator</fullName>
    </submittedName>
</protein>
<dbReference type="GO" id="GO:0097367">
    <property type="term" value="F:carbohydrate derivative binding"/>
    <property type="evidence" value="ECO:0007669"/>
    <property type="project" value="InterPro"/>
</dbReference>
<keyword evidence="1" id="KW-0805">Transcription regulation</keyword>
<name>A0A3N1MDC4_9PROT</name>
<dbReference type="Pfam" id="PF01418">
    <property type="entry name" value="HTH_6"/>
    <property type="match status" value="1"/>
</dbReference>
<dbReference type="SUPFAM" id="SSF53697">
    <property type="entry name" value="SIS domain"/>
    <property type="match status" value="1"/>
</dbReference>
<evidence type="ECO:0000256" key="3">
    <source>
        <dbReference type="ARBA" id="ARBA00023163"/>
    </source>
</evidence>
<dbReference type="InterPro" id="IPR000281">
    <property type="entry name" value="HTH_RpiR"/>
</dbReference>
<dbReference type="InterPro" id="IPR009057">
    <property type="entry name" value="Homeodomain-like_sf"/>
</dbReference>
<dbReference type="InterPro" id="IPR001347">
    <property type="entry name" value="SIS_dom"/>
</dbReference>